<dbReference type="OrthoDB" id="3786804at2"/>
<feature type="compositionally biased region" description="Acidic residues" evidence="1">
    <location>
        <begin position="75"/>
        <end position="86"/>
    </location>
</feature>
<evidence type="ECO:0008006" key="5">
    <source>
        <dbReference type="Google" id="ProtNLM"/>
    </source>
</evidence>
<comment type="caution">
    <text evidence="3">The sequence shown here is derived from an EMBL/GenBank/DDBJ whole genome shotgun (WGS) entry which is preliminary data.</text>
</comment>
<evidence type="ECO:0000313" key="3">
    <source>
        <dbReference type="EMBL" id="PWN04497.1"/>
    </source>
</evidence>
<dbReference type="Gene3D" id="2.130.10.10">
    <property type="entry name" value="YVTN repeat-like/Quinoprotein amine dehydrogenase"/>
    <property type="match status" value="1"/>
</dbReference>
<keyword evidence="2" id="KW-0812">Transmembrane</keyword>
<proteinExistence type="predicted"/>
<keyword evidence="2" id="KW-1133">Transmembrane helix</keyword>
<keyword evidence="4" id="KW-1185">Reference proteome</keyword>
<name>A0A316TIV5_9ACTN</name>
<feature type="region of interest" description="Disordered" evidence="1">
    <location>
        <begin position="57"/>
        <end position="86"/>
    </location>
</feature>
<accession>A0A316TIV5</accession>
<dbReference type="SUPFAM" id="SSF50939">
    <property type="entry name" value="Sialidases"/>
    <property type="match status" value="1"/>
</dbReference>
<reference evidence="3 4" key="1">
    <citation type="submission" date="2018-05" db="EMBL/GenBank/DDBJ databases">
        <title>Nocardioides silvaticus genome.</title>
        <authorList>
            <person name="Li C."/>
            <person name="Wang G."/>
        </authorList>
    </citation>
    <scope>NUCLEOTIDE SEQUENCE [LARGE SCALE GENOMIC DNA]</scope>
    <source>
        <strain evidence="3 4">CCTCC AB 2018079</strain>
    </source>
</reference>
<gene>
    <name evidence="3" type="ORF">DJ010_02365</name>
</gene>
<dbReference type="InterPro" id="IPR015943">
    <property type="entry name" value="WD40/YVTN_repeat-like_dom_sf"/>
</dbReference>
<dbReference type="EMBL" id="QGDD01000001">
    <property type="protein sequence ID" value="PWN04497.1"/>
    <property type="molecule type" value="Genomic_DNA"/>
</dbReference>
<evidence type="ECO:0000313" key="4">
    <source>
        <dbReference type="Proteomes" id="UP000245507"/>
    </source>
</evidence>
<dbReference type="AlphaFoldDB" id="A0A316TIV5"/>
<dbReference type="Proteomes" id="UP000245507">
    <property type="component" value="Unassembled WGS sequence"/>
</dbReference>
<feature type="transmembrane region" description="Helical" evidence="2">
    <location>
        <begin position="33"/>
        <end position="53"/>
    </location>
</feature>
<evidence type="ECO:0000256" key="2">
    <source>
        <dbReference type="SAM" id="Phobius"/>
    </source>
</evidence>
<evidence type="ECO:0000256" key="1">
    <source>
        <dbReference type="SAM" id="MobiDB-lite"/>
    </source>
</evidence>
<sequence length="403" mass="41751">MHDITQRAAEAAHVPSFDDVLARGQRRRRIRNGAVAGIAATAVVAIIGGVQLVDPGGGNIPQPAPSVPTPTPTPTDEEPTEATDASELDQLVDDPGALVVDAAVTGNAATAVLWQVTGRDQSGLAISGDGYATRHLQKLPIPGEVVSAGDAFLVRDQTMSKAWVAGPDGSWTRVVVAGPEAPVTEGEIPLAMSSGLIAVDPATARAHPVDAPDMAWEIDFYGGRLTAVTTVIDGSGTEEVTYQWSDDGGASWQSAGFDREAMSTEVVVPTAAGTPHVIALNRSGGVAPLDSVLTMPAEGGGFTETSYDGERATISGAWAVDGEIHFLGDLWGESAPRESGVYRWDDGSLELVPSSAPEATDADRSVLVDVADTRGGPTVLIAVEDRLFRSTDGGATWEEIAGR</sequence>
<dbReference type="RefSeq" id="WP_109692001.1">
    <property type="nucleotide sequence ID" value="NZ_QGDD01000001.1"/>
</dbReference>
<dbReference type="SUPFAM" id="SSF110296">
    <property type="entry name" value="Oligoxyloglucan reducing end-specific cellobiohydrolase"/>
    <property type="match status" value="1"/>
</dbReference>
<protein>
    <recommendedName>
        <fullName evidence="5">Exo-alpha-sialidase</fullName>
    </recommendedName>
</protein>
<keyword evidence="2" id="KW-0472">Membrane</keyword>
<organism evidence="3 4">
    <name type="scientific">Nocardioides silvaticus</name>
    <dbReference type="NCBI Taxonomy" id="2201891"/>
    <lineage>
        <taxon>Bacteria</taxon>
        <taxon>Bacillati</taxon>
        <taxon>Actinomycetota</taxon>
        <taxon>Actinomycetes</taxon>
        <taxon>Propionibacteriales</taxon>
        <taxon>Nocardioidaceae</taxon>
        <taxon>Nocardioides</taxon>
    </lineage>
</organism>
<feature type="compositionally biased region" description="Pro residues" evidence="1">
    <location>
        <begin position="62"/>
        <end position="73"/>
    </location>
</feature>
<dbReference type="InterPro" id="IPR036278">
    <property type="entry name" value="Sialidase_sf"/>
</dbReference>